<protein>
    <submittedName>
        <fullName evidence="3">Uncharacterized protein</fullName>
    </submittedName>
</protein>
<accession>A0A2G0CGT3</accession>
<gene>
    <name evidence="3" type="ORF">CGL56_06610</name>
</gene>
<dbReference type="OrthoDB" id="1490724at2"/>
<evidence type="ECO:0000256" key="1">
    <source>
        <dbReference type="SAM" id="MobiDB-lite"/>
    </source>
</evidence>
<organism evidence="3 4">
    <name type="scientific">Neolewinella marina</name>
    <dbReference type="NCBI Taxonomy" id="438751"/>
    <lineage>
        <taxon>Bacteria</taxon>
        <taxon>Pseudomonadati</taxon>
        <taxon>Bacteroidota</taxon>
        <taxon>Saprospiria</taxon>
        <taxon>Saprospirales</taxon>
        <taxon>Lewinellaceae</taxon>
        <taxon>Neolewinella</taxon>
    </lineage>
</organism>
<keyword evidence="2" id="KW-0812">Transmembrane</keyword>
<feature type="transmembrane region" description="Helical" evidence="2">
    <location>
        <begin position="121"/>
        <end position="140"/>
    </location>
</feature>
<feature type="region of interest" description="Disordered" evidence="1">
    <location>
        <begin position="352"/>
        <end position="385"/>
    </location>
</feature>
<evidence type="ECO:0000256" key="2">
    <source>
        <dbReference type="SAM" id="Phobius"/>
    </source>
</evidence>
<dbReference type="EMBL" id="PDLO01000002">
    <property type="protein sequence ID" value="PHK99127.1"/>
    <property type="molecule type" value="Genomic_DNA"/>
</dbReference>
<evidence type="ECO:0000313" key="3">
    <source>
        <dbReference type="EMBL" id="PHK99127.1"/>
    </source>
</evidence>
<dbReference type="Proteomes" id="UP000226437">
    <property type="component" value="Unassembled WGS sequence"/>
</dbReference>
<feature type="transmembrane region" description="Helical" evidence="2">
    <location>
        <begin position="80"/>
        <end position="101"/>
    </location>
</feature>
<keyword evidence="2" id="KW-1133">Transmembrane helix</keyword>
<name>A0A2G0CGT3_9BACT</name>
<keyword evidence="4" id="KW-1185">Reference proteome</keyword>
<feature type="transmembrane region" description="Helical" evidence="2">
    <location>
        <begin position="308"/>
        <end position="328"/>
    </location>
</feature>
<keyword evidence="2" id="KW-0472">Membrane</keyword>
<dbReference type="RefSeq" id="WP_099105744.1">
    <property type="nucleotide sequence ID" value="NZ_JAATJF010000002.1"/>
</dbReference>
<evidence type="ECO:0000313" key="4">
    <source>
        <dbReference type="Proteomes" id="UP000226437"/>
    </source>
</evidence>
<proteinExistence type="predicted"/>
<reference evidence="3 4" key="1">
    <citation type="submission" date="2017-10" db="EMBL/GenBank/DDBJ databases">
        <title>The draft genome sequence of Lewinella marina KCTC 32374.</title>
        <authorList>
            <person name="Wang K."/>
        </authorList>
    </citation>
    <scope>NUCLEOTIDE SEQUENCE [LARGE SCALE GENOMIC DNA]</scope>
    <source>
        <strain evidence="3 4">MKG-38</strain>
    </source>
</reference>
<dbReference type="AlphaFoldDB" id="A0A2G0CGT3"/>
<comment type="caution">
    <text evidence="3">The sequence shown here is derived from an EMBL/GenBank/DDBJ whole genome shotgun (WGS) entry which is preliminary data.</text>
</comment>
<sequence>MPYSEQQIRGLAINFLRFHYKLRPRYGGSGTRIVDKPHYYQGVLIDARLAYQRPDRTYFIATVEATSLDRRDEILYRVNYWRIGIHALVLSCALAAAFVWWGGGARVPEWNLYAVFGSPRVYGVLLLSFAALFVTVAGLLSRLRGYRYIYAVDQFKHFYADAQWVAYDAEIFAPDTWRTRRQYRELERQCVKYGFGILAVEADKVVRNVMSPSRIDQFSGHRSLLPRWLARAESVAPPQPALPPPELEETDPLALPPPPPALLPARPGRPSVYRHPRRAQLLLRARLRRWYRSLFPDELRRRPGYYKLGWWVFLLGVPAVVMFGWGLYRQSTYSPLAVAGGRYAEPDLDMLESTRDPAPALDPESGEFQRSNDSLTAEGEEPAATRPGVALVATDRIEDLELLRRYQIDERGGAMVDYDCVPLYQQEAPVFILLFGRYQSFETARAWALELNRLYGSVVTVAATDCVLPEGTGYLLYLDQPTTDEGTANYIARSFAREFGLGVEIIEIE</sequence>